<feature type="transmembrane region" description="Helical" evidence="1">
    <location>
        <begin position="123"/>
        <end position="147"/>
    </location>
</feature>
<feature type="transmembrane region" description="Helical" evidence="1">
    <location>
        <begin position="93"/>
        <end position="111"/>
    </location>
</feature>
<keyword evidence="1" id="KW-0812">Transmembrane</keyword>
<evidence type="ECO:0000313" key="3">
    <source>
        <dbReference type="Proteomes" id="UP000249260"/>
    </source>
</evidence>
<proteinExistence type="predicted"/>
<name>A0A328TXM5_9BACL</name>
<feature type="transmembrane region" description="Helical" evidence="1">
    <location>
        <begin position="63"/>
        <end position="81"/>
    </location>
</feature>
<keyword evidence="1" id="KW-1133">Transmembrane helix</keyword>
<dbReference type="RefSeq" id="WP_112885577.1">
    <property type="nucleotide sequence ID" value="NZ_QLUW01000007.1"/>
</dbReference>
<gene>
    <name evidence="2" type="ORF">DL346_27425</name>
</gene>
<evidence type="ECO:0000313" key="2">
    <source>
        <dbReference type="EMBL" id="RAP73435.1"/>
    </source>
</evidence>
<reference evidence="2 3" key="1">
    <citation type="submission" date="2018-06" db="EMBL/GenBank/DDBJ databases">
        <title>Paenibacillus montanisoli sp. nov., isolated from mountain area soil.</title>
        <authorList>
            <person name="Wu M."/>
        </authorList>
    </citation>
    <scope>NUCLEOTIDE SEQUENCE [LARGE SCALE GENOMIC DNA]</scope>
    <source>
        <strain evidence="2 3">RA17</strain>
    </source>
</reference>
<keyword evidence="1" id="KW-0472">Membrane</keyword>
<comment type="caution">
    <text evidence="2">The sequence shown here is derived from an EMBL/GenBank/DDBJ whole genome shotgun (WGS) entry which is preliminary data.</text>
</comment>
<sequence length="159" mass="16659">MTMFGKKSFLTASLICLALQVIGVIISIVFAMPAQVAFGDQLLSPADATSATVAKAFLTNGTALAPPLMLMIIFALLLVAATRSGKWGTLGTFLLSLLGLLFTLATLGEYANPERFTLVSGNVYVALLLVNQASIAAVTILGALTLITQIRKGVRSRSL</sequence>
<dbReference type="Proteomes" id="UP000249260">
    <property type="component" value="Unassembled WGS sequence"/>
</dbReference>
<dbReference type="AlphaFoldDB" id="A0A328TXM5"/>
<dbReference type="EMBL" id="QLUW01000007">
    <property type="protein sequence ID" value="RAP73435.1"/>
    <property type="molecule type" value="Genomic_DNA"/>
</dbReference>
<protein>
    <submittedName>
        <fullName evidence="2">Uncharacterized protein</fullName>
    </submittedName>
</protein>
<evidence type="ECO:0000256" key="1">
    <source>
        <dbReference type="SAM" id="Phobius"/>
    </source>
</evidence>
<accession>A0A328TXM5</accession>
<dbReference type="OrthoDB" id="9839015at2"/>
<organism evidence="2 3">
    <name type="scientific">Paenibacillus montanisoli</name>
    <dbReference type="NCBI Taxonomy" id="2081970"/>
    <lineage>
        <taxon>Bacteria</taxon>
        <taxon>Bacillati</taxon>
        <taxon>Bacillota</taxon>
        <taxon>Bacilli</taxon>
        <taxon>Bacillales</taxon>
        <taxon>Paenibacillaceae</taxon>
        <taxon>Paenibacillus</taxon>
    </lineage>
</organism>
<keyword evidence="3" id="KW-1185">Reference proteome</keyword>